<keyword evidence="4" id="KW-0206">Cytoskeleton</keyword>
<dbReference type="Gene3D" id="3.40.20.10">
    <property type="entry name" value="Severin"/>
    <property type="match status" value="2"/>
</dbReference>
<dbReference type="CDD" id="cd11282">
    <property type="entry name" value="ADF_coactosin_like"/>
    <property type="match status" value="2"/>
</dbReference>
<dbReference type="GO" id="GO:0051015">
    <property type="term" value="F:actin filament binding"/>
    <property type="evidence" value="ECO:0007669"/>
    <property type="project" value="TreeGrafter"/>
</dbReference>
<dbReference type="EMBL" id="CAXITT010000819">
    <property type="protein sequence ID" value="CAL1546499.1"/>
    <property type="molecule type" value="Genomic_DNA"/>
</dbReference>
<keyword evidence="11" id="KW-1185">Reference proteome</keyword>
<feature type="domain" description="ADF-H" evidence="9">
    <location>
        <begin position="4"/>
        <end position="136"/>
    </location>
</feature>
<dbReference type="GO" id="GO:0030427">
    <property type="term" value="C:site of polarized growth"/>
    <property type="evidence" value="ECO:0007669"/>
    <property type="project" value="TreeGrafter"/>
</dbReference>
<dbReference type="GO" id="GO:0005884">
    <property type="term" value="C:actin filament"/>
    <property type="evidence" value="ECO:0007669"/>
    <property type="project" value="TreeGrafter"/>
</dbReference>
<comment type="subunit">
    <text evidence="7">Interacts with 5-lipoxygenase (ALOX5/5LO) in a calcium-independent manner. Binds to F-actin with a stoichiometry of 1:2.</text>
</comment>
<reference evidence="10 11" key="1">
    <citation type="submission" date="2024-04" db="EMBL/GenBank/DDBJ databases">
        <authorList>
            <consortium name="Genoscope - CEA"/>
            <person name="William W."/>
        </authorList>
    </citation>
    <scope>NUCLEOTIDE SEQUENCE [LARGE SCALE GENOMIC DNA]</scope>
</reference>
<organism evidence="10 11">
    <name type="scientific">Lymnaea stagnalis</name>
    <name type="common">Great pond snail</name>
    <name type="synonym">Helix stagnalis</name>
    <dbReference type="NCBI Taxonomy" id="6523"/>
    <lineage>
        <taxon>Eukaryota</taxon>
        <taxon>Metazoa</taxon>
        <taxon>Spiralia</taxon>
        <taxon>Lophotrochozoa</taxon>
        <taxon>Mollusca</taxon>
        <taxon>Gastropoda</taxon>
        <taxon>Heterobranchia</taxon>
        <taxon>Euthyneura</taxon>
        <taxon>Panpulmonata</taxon>
        <taxon>Hygrophila</taxon>
        <taxon>Lymnaeoidea</taxon>
        <taxon>Lymnaeidae</taxon>
        <taxon>Lymnaea</taxon>
    </lineage>
</organism>
<dbReference type="SMART" id="SM00102">
    <property type="entry name" value="ADF"/>
    <property type="match status" value="2"/>
</dbReference>
<evidence type="ECO:0000256" key="7">
    <source>
        <dbReference type="ARBA" id="ARBA00062335"/>
    </source>
</evidence>
<dbReference type="Proteomes" id="UP001497497">
    <property type="component" value="Unassembled WGS sequence"/>
</dbReference>
<dbReference type="FunFam" id="3.40.20.10:FF:000018">
    <property type="entry name" value="Coactosin-like 1"/>
    <property type="match status" value="2"/>
</dbReference>
<dbReference type="AlphaFoldDB" id="A0AAV2INH0"/>
<evidence type="ECO:0000256" key="4">
    <source>
        <dbReference type="ARBA" id="ARBA00023212"/>
    </source>
</evidence>
<dbReference type="Pfam" id="PF00241">
    <property type="entry name" value="Cofilin_ADF"/>
    <property type="match status" value="2"/>
</dbReference>
<name>A0AAV2INH0_LYMST</name>
<dbReference type="SUPFAM" id="SSF55753">
    <property type="entry name" value="Actin depolymerizing proteins"/>
    <property type="match status" value="2"/>
</dbReference>
<evidence type="ECO:0000256" key="5">
    <source>
        <dbReference type="ARBA" id="ARBA00038052"/>
    </source>
</evidence>
<evidence type="ECO:0000256" key="2">
    <source>
        <dbReference type="ARBA" id="ARBA00022490"/>
    </source>
</evidence>
<evidence type="ECO:0000313" key="11">
    <source>
        <dbReference type="Proteomes" id="UP001497497"/>
    </source>
</evidence>
<dbReference type="PROSITE" id="PS51263">
    <property type="entry name" value="ADF_H"/>
    <property type="match status" value="2"/>
</dbReference>
<accession>A0AAV2INH0</accession>
<proteinExistence type="inferred from homology"/>
<feature type="domain" description="ADF-H" evidence="9">
    <location>
        <begin position="182"/>
        <end position="319"/>
    </location>
</feature>
<dbReference type="PANTHER" id="PTHR10829:SF56">
    <property type="entry name" value="ADF-H DOMAIN-CONTAINING PROTEIN"/>
    <property type="match status" value="1"/>
</dbReference>
<evidence type="ECO:0000313" key="10">
    <source>
        <dbReference type="EMBL" id="CAL1546499.1"/>
    </source>
</evidence>
<comment type="caution">
    <text evidence="10">The sequence shown here is derived from an EMBL/GenBank/DDBJ whole genome shotgun (WGS) entry which is preliminary data.</text>
</comment>
<protein>
    <recommendedName>
        <fullName evidence="8">Coactosin-like protein</fullName>
    </recommendedName>
</protein>
<keyword evidence="3" id="KW-0009">Actin-binding</keyword>
<evidence type="ECO:0000256" key="3">
    <source>
        <dbReference type="ARBA" id="ARBA00023203"/>
    </source>
</evidence>
<evidence type="ECO:0000256" key="1">
    <source>
        <dbReference type="ARBA" id="ARBA00004245"/>
    </source>
</evidence>
<comment type="function">
    <text evidence="6">Binds to F-actin in a calcium-independent manner. Has no direct effect on actin depolymerization. Acts as a chaperone for ALOX5 (5LO), influencing both its stability and activity in leukotrienes synthesis.</text>
</comment>
<comment type="similarity">
    <text evidence="5">Belongs to the actin-binding proteins ADF family. Coactosin subfamily.</text>
</comment>
<keyword evidence="2" id="KW-0963">Cytoplasm</keyword>
<comment type="subcellular location">
    <subcellularLocation>
        <location evidence="1">Cytoplasm</location>
        <location evidence="1">Cytoskeleton</location>
    </subcellularLocation>
</comment>
<sequence>MSTDVRFEDESAFSAAISDVRNDNSEVNYVICGHVDGKPNVIGVLYTGLDPSEIGSKMDPSESLYALARYETKFDLSTTVKFVYIHWIGESLPVAKKGRYGVVHGSIEARFSPYHLLVEASTPEDLSSDKILQTLMESAGTKSKVLDDDQIPQRQMRGFTATQLPQRNKKANFGVSAVSTKGAEVEILPEVQEAVARVRSDGDLATWMVAGYKDSNPKGPLVCMGCGEGGLDELKSNLDDSLPMYGLYRISHTDADEITTVKFVYICWSVVGTKVKPMAKAKISTHKGTAEEIFCPAHVTVYASELSDIVERNIMEKVRSYTL</sequence>
<evidence type="ECO:0000256" key="6">
    <source>
        <dbReference type="ARBA" id="ARBA00058385"/>
    </source>
</evidence>
<evidence type="ECO:0000256" key="8">
    <source>
        <dbReference type="ARBA" id="ARBA00068121"/>
    </source>
</evidence>
<dbReference type="PANTHER" id="PTHR10829">
    <property type="entry name" value="CORTACTIN AND DREBRIN"/>
    <property type="match status" value="1"/>
</dbReference>
<gene>
    <name evidence="10" type="ORF">GSLYS_00019876001</name>
</gene>
<dbReference type="InterPro" id="IPR002108">
    <property type="entry name" value="ADF-H"/>
</dbReference>
<dbReference type="GO" id="GO:0030864">
    <property type="term" value="C:cortical actin cytoskeleton"/>
    <property type="evidence" value="ECO:0007669"/>
    <property type="project" value="TreeGrafter"/>
</dbReference>
<dbReference type="InterPro" id="IPR029006">
    <property type="entry name" value="ADF-H/Gelsolin-like_dom_sf"/>
</dbReference>
<dbReference type="GO" id="GO:0030833">
    <property type="term" value="P:regulation of actin filament polymerization"/>
    <property type="evidence" value="ECO:0007669"/>
    <property type="project" value="TreeGrafter"/>
</dbReference>
<evidence type="ECO:0000259" key="9">
    <source>
        <dbReference type="PROSITE" id="PS51263"/>
    </source>
</evidence>